<protein>
    <submittedName>
        <fullName evidence="2">Uncharacterized protein</fullName>
    </submittedName>
</protein>
<name>A0A0E9RDR4_ANGAN</name>
<accession>A0A0E9RDR4</accession>
<evidence type="ECO:0000256" key="1">
    <source>
        <dbReference type="SAM" id="MobiDB-lite"/>
    </source>
</evidence>
<reference evidence="2" key="1">
    <citation type="submission" date="2014-11" db="EMBL/GenBank/DDBJ databases">
        <authorList>
            <person name="Amaro Gonzalez C."/>
        </authorList>
    </citation>
    <scope>NUCLEOTIDE SEQUENCE</scope>
</reference>
<sequence>MGPLLATGRTHTWERPTRTMPSRRVE</sequence>
<reference evidence="2" key="2">
    <citation type="journal article" date="2015" name="Fish Shellfish Immunol.">
        <title>Early steps in the European eel (Anguilla anguilla)-Vibrio vulnificus interaction in the gills: Role of the RtxA13 toxin.</title>
        <authorList>
            <person name="Callol A."/>
            <person name="Pajuelo D."/>
            <person name="Ebbesson L."/>
            <person name="Teles M."/>
            <person name="MacKenzie S."/>
            <person name="Amaro C."/>
        </authorList>
    </citation>
    <scope>NUCLEOTIDE SEQUENCE</scope>
</reference>
<evidence type="ECO:0000313" key="2">
    <source>
        <dbReference type="EMBL" id="JAH26635.1"/>
    </source>
</evidence>
<feature type="region of interest" description="Disordered" evidence="1">
    <location>
        <begin position="1"/>
        <end position="26"/>
    </location>
</feature>
<proteinExistence type="predicted"/>
<feature type="compositionally biased region" description="Basic and acidic residues" evidence="1">
    <location>
        <begin position="11"/>
        <end position="26"/>
    </location>
</feature>
<organism evidence="2">
    <name type="scientific">Anguilla anguilla</name>
    <name type="common">European freshwater eel</name>
    <name type="synonym">Muraena anguilla</name>
    <dbReference type="NCBI Taxonomy" id="7936"/>
    <lineage>
        <taxon>Eukaryota</taxon>
        <taxon>Metazoa</taxon>
        <taxon>Chordata</taxon>
        <taxon>Craniata</taxon>
        <taxon>Vertebrata</taxon>
        <taxon>Euteleostomi</taxon>
        <taxon>Actinopterygii</taxon>
        <taxon>Neopterygii</taxon>
        <taxon>Teleostei</taxon>
        <taxon>Anguilliformes</taxon>
        <taxon>Anguillidae</taxon>
        <taxon>Anguilla</taxon>
    </lineage>
</organism>
<dbReference type="EMBL" id="GBXM01081942">
    <property type="protein sequence ID" value="JAH26635.1"/>
    <property type="molecule type" value="Transcribed_RNA"/>
</dbReference>
<dbReference type="AlphaFoldDB" id="A0A0E9RDR4"/>